<dbReference type="Proteomes" id="UP000004848">
    <property type="component" value="Unassembled WGS sequence"/>
</dbReference>
<accession>A0NRC1</accession>
<dbReference type="AlphaFoldDB" id="A0NRC1"/>
<dbReference type="EMBL" id="AAUW01000005">
    <property type="protein sequence ID" value="EAV44702.1"/>
    <property type="molecule type" value="Genomic_DNA"/>
</dbReference>
<sequence length="31" mass="3371">MLFYFRNELAVGSFGRGGLTSDFAGLVKSMV</sequence>
<protein>
    <submittedName>
        <fullName evidence="1">Uncharacterized protein</fullName>
    </submittedName>
</protein>
<organism evidence="1 2">
    <name type="scientific">Roseibium aggregatum (strain ATCC 25650 / DSM 13394 / JCM 20685 / NBRC 16684 / NCIMB 2208 / IAM 12614 / B1)</name>
    <name type="common">Stappia aggregata</name>
    <dbReference type="NCBI Taxonomy" id="384765"/>
    <lineage>
        <taxon>Bacteria</taxon>
        <taxon>Pseudomonadati</taxon>
        <taxon>Pseudomonadota</taxon>
        <taxon>Alphaproteobacteria</taxon>
        <taxon>Hyphomicrobiales</taxon>
        <taxon>Stappiaceae</taxon>
        <taxon>Roseibium</taxon>
    </lineage>
</organism>
<evidence type="ECO:0000313" key="1">
    <source>
        <dbReference type="EMBL" id="EAV44702.1"/>
    </source>
</evidence>
<comment type="caution">
    <text evidence="1">The sequence shown here is derived from an EMBL/GenBank/DDBJ whole genome shotgun (WGS) entry which is preliminary data.</text>
</comment>
<evidence type="ECO:0000313" key="2">
    <source>
        <dbReference type="Proteomes" id="UP000004848"/>
    </source>
</evidence>
<proteinExistence type="predicted"/>
<name>A0NRC1_ROSAI</name>
<reference evidence="1 2" key="1">
    <citation type="submission" date="2006-05" db="EMBL/GenBank/DDBJ databases">
        <authorList>
            <person name="King G."/>
            <person name="Ferriera S."/>
            <person name="Johnson J."/>
            <person name="Kravitz S."/>
            <person name="Beeson K."/>
            <person name="Sutton G."/>
            <person name="Rogers Y.-H."/>
            <person name="Friedman R."/>
            <person name="Frazier M."/>
            <person name="Venter J.C."/>
        </authorList>
    </citation>
    <scope>NUCLEOTIDE SEQUENCE [LARGE SCALE GENOMIC DNA]</scope>
    <source>
        <strain evidence="2">ATCC 25650 / DSM 13394 / JCM 20685 / NBRC 16684 / NCIMB 2208 / IAM 12614 / B1</strain>
    </source>
</reference>
<gene>
    <name evidence="1" type="ORF">SIAM614_07478</name>
</gene>